<dbReference type="RefSeq" id="WP_137611390.1">
    <property type="nucleotide sequence ID" value="NZ_BJDF01000009.1"/>
</dbReference>
<dbReference type="Pfam" id="PF13289">
    <property type="entry name" value="SIR2_2"/>
    <property type="match status" value="1"/>
</dbReference>
<accession>A0ABW1RMX3</accession>
<proteinExistence type="predicted"/>
<reference evidence="2" key="1">
    <citation type="journal article" date="2019" name="Int. J. Syst. Evol. Microbiol.">
        <title>The Global Catalogue of Microorganisms (GCM) 10K type strain sequencing project: providing services to taxonomists for standard genome sequencing and annotation.</title>
        <authorList>
            <consortium name="The Broad Institute Genomics Platform"/>
            <consortium name="The Broad Institute Genome Sequencing Center for Infectious Disease"/>
            <person name="Wu L."/>
            <person name="Ma J."/>
        </authorList>
    </citation>
    <scope>NUCLEOTIDE SEQUENCE [LARGE SCALE GENOMIC DNA]</scope>
    <source>
        <strain evidence="2">CCM 8927</strain>
    </source>
</reference>
<protein>
    <submittedName>
        <fullName evidence="1">SIR2 family protein</fullName>
    </submittedName>
</protein>
<gene>
    <name evidence="1" type="ORF">ACFQAV_05360</name>
</gene>
<comment type="caution">
    <text evidence="1">The sequence shown here is derived from an EMBL/GenBank/DDBJ whole genome shotgun (WGS) entry which is preliminary data.</text>
</comment>
<keyword evidence="2" id="KW-1185">Reference proteome</keyword>
<dbReference type="EMBL" id="JBHSSF010000012">
    <property type="protein sequence ID" value="MFC6176256.1"/>
    <property type="molecule type" value="Genomic_DNA"/>
</dbReference>
<dbReference type="Proteomes" id="UP001596288">
    <property type="component" value="Unassembled WGS sequence"/>
</dbReference>
<sequence length="495" mass="57024">MDENYTNCIVSLADEISKWGVGLIVGAGFSKAVINDGDNQAKNWKELFEDLARYLNISDFKDKKQPFIDVDEDLSKGLTLPQIATKVCQLLAKERNITYENSKNEVKKIIRALVNWVPESNETEEYKNLFEGLNIKWIVTTNYDEVLEAILGEKGYTIDPDQPLTAPSDMIPIYHIHGDRKNYSSLIVTHEDYVPLFKPGNYRESKLFTMMAEAPVLILGYSLSDLNLLSALEQSKQIFNDKDNFPVVLANFVGQQDDLEYQKERFDGGSYERIDVNSISTFLNKLGRLISYNEDMHNLMLTDKKDAYEPFQSLVKDVEKLSSDSESYEDYTDFIIENYSDLSECPEAYIIKDAKANFDNLKELGKPEADQTIIFNKSLVIVMQYYRGKSSENGNFKLYSSLLDFILYIIDTFEMDWFTPRGMELITRNLNYCLEHTGEAGILGVSWSADSTWKKEGPKFYKNHRELWDEIYLQAKIDNSMLQVVEHFDQVANEN</sequence>
<name>A0ABW1RMX3_9LACO</name>
<evidence type="ECO:0000313" key="2">
    <source>
        <dbReference type="Proteomes" id="UP001596288"/>
    </source>
</evidence>
<organism evidence="1 2">
    <name type="scientific">Companilactobacillus huachuanensis</name>
    <dbReference type="NCBI Taxonomy" id="2559914"/>
    <lineage>
        <taxon>Bacteria</taxon>
        <taxon>Bacillati</taxon>
        <taxon>Bacillota</taxon>
        <taxon>Bacilli</taxon>
        <taxon>Lactobacillales</taxon>
        <taxon>Lactobacillaceae</taxon>
        <taxon>Companilactobacillus</taxon>
    </lineage>
</organism>
<evidence type="ECO:0000313" key="1">
    <source>
        <dbReference type="EMBL" id="MFC6176256.1"/>
    </source>
</evidence>